<keyword evidence="3" id="KW-1185">Reference proteome</keyword>
<comment type="caution">
    <text evidence="2">The sequence shown here is derived from an EMBL/GenBank/DDBJ whole genome shotgun (WGS) entry which is preliminary data.</text>
</comment>
<name>A0AAE1BIP5_PETCI</name>
<evidence type="ECO:0000313" key="3">
    <source>
        <dbReference type="Proteomes" id="UP001286313"/>
    </source>
</evidence>
<protein>
    <submittedName>
        <fullName evidence="2">Uncharacterized protein</fullName>
    </submittedName>
</protein>
<evidence type="ECO:0000256" key="1">
    <source>
        <dbReference type="SAM" id="MobiDB-lite"/>
    </source>
</evidence>
<feature type="compositionally biased region" description="Basic residues" evidence="1">
    <location>
        <begin position="1"/>
        <end position="10"/>
    </location>
</feature>
<feature type="region of interest" description="Disordered" evidence="1">
    <location>
        <begin position="1"/>
        <end position="31"/>
    </location>
</feature>
<dbReference type="EMBL" id="JAWQEG010007962">
    <property type="protein sequence ID" value="KAK3851300.1"/>
    <property type="molecule type" value="Genomic_DNA"/>
</dbReference>
<feature type="compositionally biased region" description="Basic and acidic residues" evidence="1">
    <location>
        <begin position="11"/>
        <end position="31"/>
    </location>
</feature>
<evidence type="ECO:0000313" key="2">
    <source>
        <dbReference type="EMBL" id="KAK3851300.1"/>
    </source>
</evidence>
<proteinExistence type="predicted"/>
<organism evidence="2 3">
    <name type="scientific">Petrolisthes cinctipes</name>
    <name type="common">Flat porcelain crab</name>
    <dbReference type="NCBI Taxonomy" id="88211"/>
    <lineage>
        <taxon>Eukaryota</taxon>
        <taxon>Metazoa</taxon>
        <taxon>Ecdysozoa</taxon>
        <taxon>Arthropoda</taxon>
        <taxon>Crustacea</taxon>
        <taxon>Multicrustacea</taxon>
        <taxon>Malacostraca</taxon>
        <taxon>Eumalacostraca</taxon>
        <taxon>Eucarida</taxon>
        <taxon>Decapoda</taxon>
        <taxon>Pleocyemata</taxon>
        <taxon>Anomura</taxon>
        <taxon>Galatheoidea</taxon>
        <taxon>Porcellanidae</taxon>
        <taxon>Petrolisthes</taxon>
    </lineage>
</organism>
<dbReference type="AlphaFoldDB" id="A0AAE1BIP5"/>
<accession>A0AAE1BIP5</accession>
<reference evidence="2" key="1">
    <citation type="submission" date="2023-10" db="EMBL/GenBank/DDBJ databases">
        <title>Genome assemblies of two species of porcelain crab, Petrolisthes cinctipes and Petrolisthes manimaculis (Anomura: Porcellanidae).</title>
        <authorList>
            <person name="Angst P."/>
        </authorList>
    </citation>
    <scope>NUCLEOTIDE SEQUENCE</scope>
    <source>
        <strain evidence="2">PB745_01</strain>
        <tissue evidence="2">Gill</tissue>
    </source>
</reference>
<dbReference type="Proteomes" id="UP001286313">
    <property type="component" value="Unassembled WGS sequence"/>
</dbReference>
<sequence length="123" mass="13184">MYKKNGKGKKERCDGGEEGKEGEEISEEKGEKKRKIFLRTSGASLPSSSVTGRVGWVWVEVGVEVVVEAAAVMVEVVVAEAAVVVVVVVVEEGMAGSPVAASPPLWPQQRHLMGEEGYKKVQC</sequence>
<gene>
    <name evidence="2" type="ORF">Pcinc_042047</name>
</gene>